<evidence type="ECO:0000256" key="4">
    <source>
        <dbReference type="ARBA" id="ARBA00023027"/>
    </source>
</evidence>
<dbReference type="KEGG" id="rhoz:GXP67_24260"/>
<dbReference type="PANTHER" id="PTHR20275">
    <property type="entry name" value="NAD KINASE"/>
    <property type="match status" value="1"/>
</dbReference>
<name>A0A6C0GNC4_9BACT</name>
<proteinExistence type="inferred from homology"/>
<dbReference type="EMBL" id="CP048222">
    <property type="protein sequence ID" value="QHT69536.1"/>
    <property type="molecule type" value="Genomic_DNA"/>
</dbReference>
<reference evidence="7 8" key="1">
    <citation type="submission" date="2020-01" db="EMBL/GenBank/DDBJ databases">
        <authorList>
            <person name="Kim M.K."/>
        </authorList>
    </citation>
    <scope>NUCLEOTIDE SEQUENCE [LARGE SCALE GENOMIC DNA]</scope>
    <source>
        <strain evidence="7 8">172606-1</strain>
    </source>
</reference>
<dbReference type="InterPro" id="IPR002504">
    <property type="entry name" value="NADK"/>
</dbReference>
<dbReference type="NCBIfam" id="NF002521">
    <property type="entry name" value="PRK01911.1"/>
    <property type="match status" value="1"/>
</dbReference>
<comment type="subcellular location">
    <subcellularLocation>
        <location evidence="6">Cytoplasm</location>
    </subcellularLocation>
</comment>
<dbReference type="GO" id="GO:0005737">
    <property type="term" value="C:cytoplasm"/>
    <property type="evidence" value="ECO:0007669"/>
    <property type="project" value="UniProtKB-SubCell"/>
</dbReference>
<keyword evidence="6" id="KW-0963">Cytoplasm</keyword>
<evidence type="ECO:0000256" key="2">
    <source>
        <dbReference type="ARBA" id="ARBA00022777"/>
    </source>
</evidence>
<evidence type="ECO:0000313" key="7">
    <source>
        <dbReference type="EMBL" id="QHT69536.1"/>
    </source>
</evidence>
<comment type="cofactor">
    <cofactor evidence="6">
        <name>a divalent metal cation</name>
        <dbReference type="ChEBI" id="CHEBI:60240"/>
    </cofactor>
</comment>
<keyword evidence="4 6" id="KW-0520">NAD</keyword>
<dbReference type="InterPro" id="IPR016064">
    <property type="entry name" value="NAD/diacylglycerol_kinase_sf"/>
</dbReference>
<dbReference type="GO" id="GO:0046872">
    <property type="term" value="F:metal ion binding"/>
    <property type="evidence" value="ECO:0007669"/>
    <property type="project" value="UniProtKB-UniRule"/>
</dbReference>
<dbReference type="AlphaFoldDB" id="A0A6C0GNC4"/>
<dbReference type="Gene3D" id="2.60.200.30">
    <property type="entry name" value="Probable inorganic polyphosphate/atp-NAD kinase, domain 2"/>
    <property type="match status" value="1"/>
</dbReference>
<comment type="similarity">
    <text evidence="6">Belongs to the NAD kinase family.</text>
</comment>
<dbReference type="GO" id="GO:0003951">
    <property type="term" value="F:NAD+ kinase activity"/>
    <property type="evidence" value="ECO:0007669"/>
    <property type="project" value="UniProtKB-UniRule"/>
</dbReference>
<comment type="catalytic activity">
    <reaction evidence="5 6">
        <text>NAD(+) + ATP = ADP + NADP(+) + H(+)</text>
        <dbReference type="Rhea" id="RHEA:18629"/>
        <dbReference type="ChEBI" id="CHEBI:15378"/>
        <dbReference type="ChEBI" id="CHEBI:30616"/>
        <dbReference type="ChEBI" id="CHEBI:57540"/>
        <dbReference type="ChEBI" id="CHEBI:58349"/>
        <dbReference type="ChEBI" id="CHEBI:456216"/>
        <dbReference type="EC" id="2.7.1.23"/>
    </reaction>
</comment>
<dbReference type="GO" id="GO:0006741">
    <property type="term" value="P:NADP+ biosynthetic process"/>
    <property type="evidence" value="ECO:0007669"/>
    <property type="project" value="UniProtKB-UniRule"/>
</dbReference>
<dbReference type="RefSeq" id="WP_162445524.1">
    <property type="nucleotide sequence ID" value="NZ_CP048222.1"/>
</dbReference>
<keyword evidence="6" id="KW-0067">ATP-binding</keyword>
<accession>A0A6C0GNC4</accession>
<dbReference type="Pfam" id="PF20143">
    <property type="entry name" value="NAD_kinase_C"/>
    <property type="match status" value="1"/>
</dbReference>
<dbReference type="Gene3D" id="3.40.50.10330">
    <property type="entry name" value="Probable inorganic polyphosphate/atp-NAD kinase, domain 1"/>
    <property type="match status" value="1"/>
</dbReference>
<dbReference type="GO" id="GO:0005524">
    <property type="term" value="F:ATP binding"/>
    <property type="evidence" value="ECO:0007669"/>
    <property type="project" value="UniProtKB-KW"/>
</dbReference>
<keyword evidence="6" id="KW-0547">Nucleotide-binding</keyword>
<comment type="caution">
    <text evidence="6">Lacks conserved residue(s) required for the propagation of feature annotation.</text>
</comment>
<sequence>MKIAIHGRNFKDEAKPYIQEMFEELAARQVEIQVSEIFSHFLHKIGMPKPDSPVFNNRKEIFDADIIFSLGGDGTLLETVTMVGAREIPILGINTGRLGFLATTSPHQVKKAIHSIFNGYYTYDDRTLIKLESDKDVFDGLNYGLNEFTVTKRDSSSMIVVNTYLDGEYLNSYWADGLIVATPTGSTGYSLSCGGPVVMPQSSNFIIAPVSPHNLNVRPLIVSDNSIISFEIQGRSKNYLISLDSRSKVVDASVQLAVKKENFKARLMKLNGDNYLDTLRNKLNWGFDKRN</sequence>
<feature type="binding site" evidence="6">
    <location>
        <begin position="73"/>
        <end position="74"/>
    </location>
    <ligand>
        <name>NAD(+)</name>
        <dbReference type="ChEBI" id="CHEBI:57540"/>
    </ligand>
</feature>
<feature type="binding site" evidence="6">
    <location>
        <begin position="187"/>
        <end position="192"/>
    </location>
    <ligand>
        <name>NAD(+)</name>
        <dbReference type="ChEBI" id="CHEBI:57540"/>
    </ligand>
</feature>
<gene>
    <name evidence="6" type="primary">nadK</name>
    <name evidence="7" type="ORF">GXP67_24260</name>
</gene>
<dbReference type="Proteomes" id="UP000480178">
    <property type="component" value="Chromosome"/>
</dbReference>
<dbReference type="InterPro" id="IPR017437">
    <property type="entry name" value="ATP-NAD_kinase_PpnK-typ_C"/>
</dbReference>
<feature type="binding site" evidence="6">
    <location>
        <begin position="146"/>
        <end position="147"/>
    </location>
    <ligand>
        <name>NAD(+)</name>
        <dbReference type="ChEBI" id="CHEBI:57540"/>
    </ligand>
</feature>
<evidence type="ECO:0000256" key="3">
    <source>
        <dbReference type="ARBA" id="ARBA00022857"/>
    </source>
</evidence>
<keyword evidence="2 6" id="KW-0418">Kinase</keyword>
<evidence type="ECO:0000256" key="1">
    <source>
        <dbReference type="ARBA" id="ARBA00022679"/>
    </source>
</evidence>
<protein>
    <recommendedName>
        <fullName evidence="6">NAD kinase</fullName>
        <ecNumber evidence="6">2.7.1.23</ecNumber>
    </recommendedName>
    <alternativeName>
        <fullName evidence="6">ATP-dependent NAD kinase</fullName>
    </alternativeName>
</protein>
<dbReference type="HAMAP" id="MF_00361">
    <property type="entry name" value="NAD_kinase"/>
    <property type="match status" value="1"/>
</dbReference>
<dbReference type="SUPFAM" id="SSF111331">
    <property type="entry name" value="NAD kinase/diacylglycerol kinase-like"/>
    <property type="match status" value="1"/>
</dbReference>
<evidence type="ECO:0000256" key="5">
    <source>
        <dbReference type="ARBA" id="ARBA00047925"/>
    </source>
</evidence>
<dbReference type="GO" id="GO:0019674">
    <property type="term" value="P:NAD+ metabolic process"/>
    <property type="evidence" value="ECO:0007669"/>
    <property type="project" value="InterPro"/>
</dbReference>
<keyword evidence="3 6" id="KW-0521">NADP</keyword>
<evidence type="ECO:0000313" key="8">
    <source>
        <dbReference type="Proteomes" id="UP000480178"/>
    </source>
</evidence>
<feature type="active site" description="Proton acceptor" evidence="6">
    <location>
        <position position="73"/>
    </location>
</feature>
<keyword evidence="1 6" id="KW-0808">Transferase</keyword>
<dbReference type="InterPro" id="IPR017438">
    <property type="entry name" value="ATP-NAD_kinase_N"/>
</dbReference>
<comment type="function">
    <text evidence="6">Involved in the regulation of the intracellular balance of NAD and NADP, and is a key enzyme in the biosynthesis of NADP. Catalyzes specifically the phosphorylation on 2'-hydroxyl of the adenosine moiety of NAD to yield NADP.</text>
</comment>
<feature type="binding site" evidence="6">
    <location>
        <position position="176"/>
    </location>
    <ligand>
        <name>NAD(+)</name>
        <dbReference type="ChEBI" id="CHEBI:57540"/>
    </ligand>
</feature>
<dbReference type="PANTHER" id="PTHR20275:SF0">
    <property type="entry name" value="NAD KINASE"/>
    <property type="match status" value="1"/>
</dbReference>
<dbReference type="EC" id="2.7.1.23" evidence="6"/>
<organism evidence="7 8">
    <name type="scientific">Rhodocytophaga rosea</name>
    <dbReference type="NCBI Taxonomy" id="2704465"/>
    <lineage>
        <taxon>Bacteria</taxon>
        <taxon>Pseudomonadati</taxon>
        <taxon>Bacteroidota</taxon>
        <taxon>Cytophagia</taxon>
        <taxon>Cytophagales</taxon>
        <taxon>Rhodocytophagaceae</taxon>
        <taxon>Rhodocytophaga</taxon>
    </lineage>
</organism>
<dbReference type="Pfam" id="PF01513">
    <property type="entry name" value="NAD_kinase"/>
    <property type="match status" value="1"/>
</dbReference>
<evidence type="ECO:0000256" key="6">
    <source>
        <dbReference type="HAMAP-Rule" id="MF_00361"/>
    </source>
</evidence>
<keyword evidence="8" id="KW-1185">Reference proteome</keyword>
<dbReference type="GO" id="GO:0051287">
    <property type="term" value="F:NAD binding"/>
    <property type="evidence" value="ECO:0007669"/>
    <property type="project" value="UniProtKB-ARBA"/>
</dbReference>